<reference evidence="11 12" key="1">
    <citation type="submission" date="2024-04" db="EMBL/GenBank/DDBJ databases">
        <title>Tritrichomonas musculus Genome.</title>
        <authorList>
            <person name="Alves-Ferreira E."/>
            <person name="Grigg M."/>
            <person name="Lorenzi H."/>
            <person name="Galac M."/>
        </authorList>
    </citation>
    <scope>NUCLEOTIDE SEQUENCE [LARGE SCALE GENOMIC DNA]</scope>
    <source>
        <strain evidence="11 12">EAF2021</strain>
    </source>
</reference>
<dbReference type="Gene3D" id="3.30.40.10">
    <property type="entry name" value="Zinc/RING finger domain, C3HC4 (zinc finger)"/>
    <property type="match status" value="1"/>
</dbReference>
<feature type="domain" description="DH" evidence="9">
    <location>
        <begin position="5"/>
        <end position="190"/>
    </location>
</feature>
<evidence type="ECO:0000313" key="12">
    <source>
        <dbReference type="Proteomes" id="UP001470230"/>
    </source>
</evidence>
<sequence>MSKDHLDKVIQEVFTSEQSYSSSMEKCINNILTELDQKIQKKEIILSNDKFLDIFTKYKDISLVSKGLISDMNNYLAQGQKISVLDVFANFKEEQVQKYFNYILAYHDSSDFLRQERSSNKAFDSYLNEKETFLKDTLASYLILPIQRLPRYRLLIQEIIKYSDSASPDYAGLQEVRTSICKAIADIDQKMEADDQAKFVEFKEGLRFEQLQSQIIDFEVAKLGRHLYFEGEGTKFSRKTEDIRHLFLFNDLLLIAENSLNPFRIYKVNKVYKSGDYNIVEPQNYYGQDFSTSVDVRQKVKSFRIKFRTKEEKQNLLAGFTKVLADIHKSPHEMEMKCFAPVWIPDSMAPKCMLCGSKFTIINRKHHCRYCGRCICRKCFQHTIVLPGFGKEEQKVCNQCYAHILEVRHEHPEMTDEYLINMCKESQAKSSIVTAADGSTTPAPNAQKSSPPVDPKEPEATQPGKRQSNTDEDTVVRTNPFDE</sequence>
<evidence type="ECO:0000259" key="10">
    <source>
        <dbReference type="PROSITE" id="PS50178"/>
    </source>
</evidence>
<evidence type="ECO:0000256" key="7">
    <source>
        <dbReference type="PROSITE-ProRule" id="PRU00091"/>
    </source>
</evidence>
<keyword evidence="4" id="KW-0479">Metal-binding</keyword>
<name>A0ABR2JKA9_9EUKA</name>
<comment type="subcellular location">
    <subcellularLocation>
        <location evidence="1">Cytoplasm</location>
    </subcellularLocation>
</comment>
<dbReference type="PROSITE" id="PS00741">
    <property type="entry name" value="DH_1"/>
    <property type="match status" value="1"/>
</dbReference>
<evidence type="ECO:0000256" key="8">
    <source>
        <dbReference type="SAM" id="MobiDB-lite"/>
    </source>
</evidence>
<protein>
    <recommendedName>
        <fullName evidence="13">Rho guanine nucleotide exchange factor</fullName>
    </recommendedName>
</protein>
<proteinExistence type="predicted"/>
<dbReference type="Pfam" id="PF01363">
    <property type="entry name" value="FYVE"/>
    <property type="match status" value="1"/>
</dbReference>
<dbReference type="PROSITE" id="PS50178">
    <property type="entry name" value="ZF_FYVE"/>
    <property type="match status" value="1"/>
</dbReference>
<dbReference type="SUPFAM" id="SSF48065">
    <property type="entry name" value="DBL homology domain (DH-domain)"/>
    <property type="match status" value="1"/>
</dbReference>
<dbReference type="Pfam" id="PF00621">
    <property type="entry name" value="RhoGEF"/>
    <property type="match status" value="1"/>
</dbReference>
<dbReference type="SUPFAM" id="SSF50729">
    <property type="entry name" value="PH domain-like"/>
    <property type="match status" value="1"/>
</dbReference>
<dbReference type="SMART" id="SM00325">
    <property type="entry name" value="RhoGEF"/>
    <property type="match status" value="1"/>
</dbReference>
<dbReference type="InterPro" id="IPR011993">
    <property type="entry name" value="PH-like_dom_sf"/>
</dbReference>
<dbReference type="EMBL" id="JAPFFF010000011">
    <property type="protein sequence ID" value="KAK8878326.1"/>
    <property type="molecule type" value="Genomic_DNA"/>
</dbReference>
<dbReference type="PROSITE" id="PS50010">
    <property type="entry name" value="DH_2"/>
    <property type="match status" value="1"/>
</dbReference>
<organism evidence="11 12">
    <name type="scientific">Tritrichomonas musculus</name>
    <dbReference type="NCBI Taxonomy" id="1915356"/>
    <lineage>
        <taxon>Eukaryota</taxon>
        <taxon>Metamonada</taxon>
        <taxon>Parabasalia</taxon>
        <taxon>Tritrichomonadida</taxon>
        <taxon>Tritrichomonadidae</taxon>
        <taxon>Tritrichomonas</taxon>
    </lineage>
</organism>
<dbReference type="Gene3D" id="1.20.900.10">
    <property type="entry name" value="Dbl homology (DH) domain"/>
    <property type="match status" value="1"/>
</dbReference>
<dbReference type="InterPro" id="IPR000219">
    <property type="entry name" value="DH_dom"/>
</dbReference>
<evidence type="ECO:0008006" key="13">
    <source>
        <dbReference type="Google" id="ProtNLM"/>
    </source>
</evidence>
<accession>A0ABR2JKA9</accession>
<evidence type="ECO:0000256" key="5">
    <source>
        <dbReference type="ARBA" id="ARBA00022771"/>
    </source>
</evidence>
<keyword evidence="2" id="KW-0963">Cytoplasm</keyword>
<dbReference type="InterPro" id="IPR051092">
    <property type="entry name" value="FYVE_RhoGEF_PH"/>
</dbReference>
<dbReference type="InterPro" id="IPR000306">
    <property type="entry name" value="Znf_FYVE"/>
</dbReference>
<evidence type="ECO:0000313" key="11">
    <source>
        <dbReference type="EMBL" id="KAK8878326.1"/>
    </source>
</evidence>
<evidence type="ECO:0000256" key="1">
    <source>
        <dbReference type="ARBA" id="ARBA00004496"/>
    </source>
</evidence>
<feature type="region of interest" description="Disordered" evidence="8">
    <location>
        <begin position="433"/>
        <end position="483"/>
    </location>
</feature>
<dbReference type="PANTHER" id="PTHR12673">
    <property type="entry name" value="FACIOGENITAL DYSPLASIA PROTEIN"/>
    <property type="match status" value="1"/>
</dbReference>
<dbReference type="SMART" id="SM00064">
    <property type="entry name" value="FYVE"/>
    <property type="match status" value="1"/>
</dbReference>
<feature type="compositionally biased region" description="Polar residues" evidence="8">
    <location>
        <begin position="433"/>
        <end position="450"/>
    </location>
</feature>
<dbReference type="SUPFAM" id="SSF57903">
    <property type="entry name" value="FYVE/PHD zinc finger"/>
    <property type="match status" value="1"/>
</dbReference>
<evidence type="ECO:0000256" key="4">
    <source>
        <dbReference type="ARBA" id="ARBA00022723"/>
    </source>
</evidence>
<feature type="domain" description="FYVE-type" evidence="10">
    <location>
        <begin position="346"/>
        <end position="405"/>
    </location>
</feature>
<evidence type="ECO:0000256" key="3">
    <source>
        <dbReference type="ARBA" id="ARBA00022658"/>
    </source>
</evidence>
<gene>
    <name evidence="11" type="ORF">M9Y10_005092</name>
</gene>
<keyword evidence="3" id="KW-0344">Guanine-nucleotide releasing factor</keyword>
<dbReference type="InterPro" id="IPR035899">
    <property type="entry name" value="DBL_dom_sf"/>
</dbReference>
<dbReference type="Proteomes" id="UP001470230">
    <property type="component" value="Unassembled WGS sequence"/>
</dbReference>
<dbReference type="Gene3D" id="2.30.29.30">
    <property type="entry name" value="Pleckstrin-homology domain (PH domain)/Phosphotyrosine-binding domain (PTB)"/>
    <property type="match status" value="1"/>
</dbReference>
<comment type="caution">
    <text evidence="11">The sequence shown here is derived from an EMBL/GenBank/DDBJ whole genome shotgun (WGS) entry which is preliminary data.</text>
</comment>
<dbReference type="PANTHER" id="PTHR12673:SF159">
    <property type="entry name" value="LD03170P"/>
    <property type="match status" value="1"/>
</dbReference>
<dbReference type="InterPro" id="IPR001331">
    <property type="entry name" value="GDS_CDC24_CS"/>
</dbReference>
<dbReference type="InterPro" id="IPR017455">
    <property type="entry name" value="Znf_FYVE-rel"/>
</dbReference>
<dbReference type="InterPro" id="IPR011011">
    <property type="entry name" value="Znf_FYVE_PHD"/>
</dbReference>
<keyword evidence="12" id="KW-1185">Reference proteome</keyword>
<evidence type="ECO:0000259" key="9">
    <source>
        <dbReference type="PROSITE" id="PS50010"/>
    </source>
</evidence>
<evidence type="ECO:0000256" key="6">
    <source>
        <dbReference type="ARBA" id="ARBA00022833"/>
    </source>
</evidence>
<dbReference type="InterPro" id="IPR013083">
    <property type="entry name" value="Znf_RING/FYVE/PHD"/>
</dbReference>
<keyword evidence="5 7" id="KW-0863">Zinc-finger</keyword>
<keyword evidence="6" id="KW-0862">Zinc</keyword>
<evidence type="ECO:0000256" key="2">
    <source>
        <dbReference type="ARBA" id="ARBA00022490"/>
    </source>
</evidence>